<dbReference type="PROSITE" id="PS00018">
    <property type="entry name" value="EF_HAND_1"/>
    <property type="match status" value="1"/>
</dbReference>
<dbReference type="SUPFAM" id="SSF69318">
    <property type="entry name" value="Integrin alpha N-terminal domain"/>
    <property type="match status" value="1"/>
</dbReference>
<dbReference type="KEGG" id="snep:Enr13x_43290"/>
<accession>A0A518HUI9</accession>
<dbReference type="InterPro" id="IPR018247">
    <property type="entry name" value="EF_Hand_1_Ca_BS"/>
</dbReference>
<dbReference type="EMBL" id="CP037423">
    <property type="protein sequence ID" value="QDV44463.1"/>
    <property type="molecule type" value="Genomic_DNA"/>
</dbReference>
<sequence>MGRHRTTGGRPLRRLMAETLERRWMLAGNVVESEPNDDMATADVFSGSQILSGSFSTPADSDFFRTSLQHGDSMIIDPRYSDSAAGDRQPFTAFDLLNASGSVVIESTDLFQSIFVAPKSGDYFLRVHAGNRFNLPSTDYAISVTIDPFRGRDEIEPNESVSQATEVAAPTMLRGELDNSADLDVFSVQASAGQTLILDLANDPLDPPGAVPEVSLHNPDGTLVAADTNGLGLVHSVQQSGQYSLTFKTPGSATTPLPYAASLSFYADALVEPEHGDELQDHGSVWHVTEAVTTRASVLEAVGDVDVIALEGRGLETFRFDFRSNSNDHMALAGRRLTLLNGYGQLLAYADQHRFDHQLLPALSTPGRYFLLIEATSELGLGAYAVSGSTIGMFADQRDVPLFFFDFDQQLAEHRGRSFDTAFEDPQNIPFLIGGFEAIYDRHDVDVTTVLPAEGDSYISHGTGGFEGSGHSGNGQRGFRTAEGSSLADSVRGFPTGNIYHEVGHAMSLNHVRDPLQQVTWANFGKGLYPGTAFGFNIGPVATEVIYNHADQADWVLQSGAQHRHEIGDDSAVDLNRLIDEMKYEVDEHPPVEVGRQPHSIVKGDFDGNGFRDLATANSGDGTVSVLFAAPDGSFTQTAQLNVGPDATFADTLVAADFNHDGIDDLAHSRYETVGSVSIFLGSETGQFVDGGSLPAGNRPNSIRSADFNGDGNPDLAVVNYFGASVTLLIGNGDGTFTSGETLATGGRRSNGIEISDVNDDGNVDLLVSDALGAAVTVLLGRGDGTFESGKRFVVPSDSQDVVALNLNNDRFPDVASISRTTGSIDLFLADENGDLSLHESIPGSDGSFMLETGDFNGDGHDDVAVPVRDHSIVEVHLNDGEGRFSRAIQFDPGGLYEAGFLVEDADGDGADDLWIAESEGDSVRLLTSAANDPRNDRAVIHASIDAPQQVDQFLLQAEAGETFLFDIDAAEYQYPLDAGLVLKNEQGVVIAENSQAIDSGSGIASLDPSLMHHFNVSGRYTLEVFGEHQSQGKYRLKVTPQSAFDDAGPRVLRAYPEQDDVIDQTRQLIFWLNDAIDPESMTPQNIRVVGEHSGLRSGQATFDPVNKILIWTADQLLPLDEYTVSLDGLTDPLGNALDGESAGLRFPSISGDGTAGGALRYLFTIDRTDTTAANLDSVDVVETEYDTHVIHLQFNEHLDIPLTHERDAVLTYSGTDQVFGTADDYTVPLDAFYQRDYSHVESPGHLRLMSRGYLKPGSYRLSAELVDESGKPIELDETLTVQPTVTPFGVSVTDANFQPGTAHQLGSLQQIEMRFSHPVDPDTLTTDNFRIRYSLDASFFESDDQFLVESDGAIEWQPQTLTAVFRPAAPLPEGFYLVELDGDATGILDTAGEQLDGEFLDSNVAGSGDWAIYADVASGDGRPGGDYRAFFQIVDRTPGAPDLNRVVRHAPLNESTHADSLQFRLEFSEQVGQVDASDFVVVGGSTALVTNVSSVQSTGEIVFELTVSGGDLPDFDGIVGIDLSETHDIQDVLGNPLSEASPEINEKFFVDNTAPTSGPVVTDGGQHSIVRSVSVTFDSPVTIDEGAFEVQTLDGMGVSITSQIEVLPEGTRATIGFQGPLVDASGSLLDGIYRLAIRDGYVRDAAGNSFDGDFDGTPGGRYVDEFFRLFGDSDGDRDVDGQDYGRFGLSFLKSASEDGYDPRFDSDDDGDVDGQDYGRFGLNFLKRI</sequence>
<evidence type="ECO:0000256" key="1">
    <source>
        <dbReference type="ARBA" id="ARBA00022729"/>
    </source>
</evidence>
<dbReference type="InterPro" id="IPR028994">
    <property type="entry name" value="Integrin_alpha_N"/>
</dbReference>
<proteinExistence type="predicted"/>
<keyword evidence="3" id="KW-1185">Reference proteome</keyword>
<dbReference type="PANTHER" id="PTHR46580">
    <property type="entry name" value="SENSOR KINASE-RELATED"/>
    <property type="match status" value="1"/>
</dbReference>
<protein>
    <submittedName>
        <fullName evidence="2">FG-GAP repeat protein</fullName>
    </submittedName>
</protein>
<dbReference type="InterPro" id="IPR013517">
    <property type="entry name" value="FG-GAP"/>
</dbReference>
<evidence type="ECO:0000313" key="2">
    <source>
        <dbReference type="EMBL" id="QDV44463.1"/>
    </source>
</evidence>
<name>A0A518HUI9_9BACT</name>
<dbReference type="Gene3D" id="2.60.120.380">
    <property type="match status" value="3"/>
</dbReference>
<reference evidence="2 3" key="1">
    <citation type="submission" date="2019-03" db="EMBL/GenBank/DDBJ databases">
        <title>Deep-cultivation of Planctomycetes and their phenomic and genomic characterization uncovers novel biology.</title>
        <authorList>
            <person name="Wiegand S."/>
            <person name="Jogler M."/>
            <person name="Boedeker C."/>
            <person name="Pinto D."/>
            <person name="Vollmers J."/>
            <person name="Rivas-Marin E."/>
            <person name="Kohn T."/>
            <person name="Peeters S.H."/>
            <person name="Heuer A."/>
            <person name="Rast P."/>
            <person name="Oberbeckmann S."/>
            <person name="Bunk B."/>
            <person name="Jeske O."/>
            <person name="Meyerdierks A."/>
            <person name="Storesund J.E."/>
            <person name="Kallscheuer N."/>
            <person name="Luecker S."/>
            <person name="Lage O.M."/>
            <person name="Pohl T."/>
            <person name="Merkel B.J."/>
            <person name="Hornburger P."/>
            <person name="Mueller R.-W."/>
            <person name="Bruemmer F."/>
            <person name="Labrenz M."/>
            <person name="Spormann A.M."/>
            <person name="Op den Camp H."/>
            <person name="Overmann J."/>
            <person name="Amann R."/>
            <person name="Jetten M.S.M."/>
            <person name="Mascher T."/>
            <person name="Medema M.H."/>
            <person name="Devos D.P."/>
            <person name="Kaster A.-K."/>
            <person name="Ovreas L."/>
            <person name="Rohde M."/>
            <person name="Galperin M.Y."/>
            <person name="Jogler C."/>
        </authorList>
    </citation>
    <scope>NUCLEOTIDE SEQUENCE [LARGE SCALE GENOMIC DNA]</scope>
    <source>
        <strain evidence="2 3">Enr13</strain>
    </source>
</reference>
<organism evidence="2 3">
    <name type="scientific">Stieleria neptunia</name>
    <dbReference type="NCBI Taxonomy" id="2527979"/>
    <lineage>
        <taxon>Bacteria</taxon>
        <taxon>Pseudomonadati</taxon>
        <taxon>Planctomycetota</taxon>
        <taxon>Planctomycetia</taxon>
        <taxon>Pirellulales</taxon>
        <taxon>Pirellulaceae</taxon>
        <taxon>Stieleria</taxon>
    </lineage>
</organism>
<dbReference type="Gene3D" id="2.30.30.100">
    <property type="match status" value="1"/>
</dbReference>
<dbReference type="Pfam" id="PF13517">
    <property type="entry name" value="FG-GAP_3"/>
    <property type="match status" value="3"/>
</dbReference>
<dbReference type="Proteomes" id="UP000319004">
    <property type="component" value="Chromosome"/>
</dbReference>
<evidence type="ECO:0000313" key="3">
    <source>
        <dbReference type="Proteomes" id="UP000319004"/>
    </source>
</evidence>
<gene>
    <name evidence="2" type="ORF">Enr13x_43290</name>
</gene>
<dbReference type="Gene3D" id="2.130.10.130">
    <property type="entry name" value="Integrin alpha, N-terminal"/>
    <property type="match status" value="2"/>
</dbReference>
<dbReference type="RefSeq" id="WP_197455242.1">
    <property type="nucleotide sequence ID" value="NZ_CP037423.1"/>
</dbReference>
<keyword evidence="1" id="KW-0732">Signal</keyword>